<dbReference type="InterPro" id="IPR042003">
    <property type="entry name" value="Sortase_E"/>
</dbReference>
<evidence type="ECO:0000313" key="3">
    <source>
        <dbReference type="Proteomes" id="UP001500301"/>
    </source>
</evidence>
<dbReference type="InterPro" id="IPR005754">
    <property type="entry name" value="Sortase"/>
</dbReference>
<accession>A0ABP6V5V6</accession>
<dbReference type="NCBIfam" id="NF033747">
    <property type="entry name" value="class_E_sortase"/>
    <property type="match status" value="1"/>
</dbReference>
<keyword evidence="1" id="KW-0378">Hydrolase</keyword>
<organism evidence="2 3">
    <name type="scientific">Nocardioides daeguensis</name>
    <dbReference type="NCBI Taxonomy" id="908359"/>
    <lineage>
        <taxon>Bacteria</taxon>
        <taxon>Bacillati</taxon>
        <taxon>Actinomycetota</taxon>
        <taxon>Actinomycetes</taxon>
        <taxon>Propionibacteriales</taxon>
        <taxon>Nocardioidaceae</taxon>
        <taxon>Nocardioides</taxon>
    </lineage>
</organism>
<dbReference type="InterPro" id="IPR023365">
    <property type="entry name" value="Sortase_dom-sf"/>
</dbReference>
<reference evidence="3" key="1">
    <citation type="journal article" date="2019" name="Int. J. Syst. Evol. Microbiol.">
        <title>The Global Catalogue of Microorganisms (GCM) 10K type strain sequencing project: providing services to taxonomists for standard genome sequencing and annotation.</title>
        <authorList>
            <consortium name="The Broad Institute Genomics Platform"/>
            <consortium name="The Broad Institute Genome Sequencing Center for Infectious Disease"/>
            <person name="Wu L."/>
            <person name="Ma J."/>
        </authorList>
    </citation>
    <scope>NUCLEOTIDE SEQUENCE [LARGE SCALE GENOMIC DNA]</scope>
    <source>
        <strain evidence="3">JCM 17460</strain>
    </source>
</reference>
<protein>
    <submittedName>
        <fullName evidence="2">Class E sortase</fullName>
    </submittedName>
</protein>
<keyword evidence="3" id="KW-1185">Reference proteome</keyword>
<evidence type="ECO:0000256" key="1">
    <source>
        <dbReference type="ARBA" id="ARBA00022801"/>
    </source>
</evidence>
<dbReference type="InterPro" id="IPR053465">
    <property type="entry name" value="Sortase_Class_E"/>
</dbReference>
<dbReference type="NCBIfam" id="TIGR01076">
    <property type="entry name" value="sortase_fam"/>
    <property type="match status" value="1"/>
</dbReference>
<comment type="caution">
    <text evidence="2">The sequence shown here is derived from an EMBL/GenBank/DDBJ whole genome shotgun (WGS) entry which is preliminary data.</text>
</comment>
<evidence type="ECO:0000313" key="2">
    <source>
        <dbReference type="EMBL" id="GAA3528898.1"/>
    </source>
</evidence>
<proteinExistence type="predicted"/>
<dbReference type="Pfam" id="PF04203">
    <property type="entry name" value="Sortase"/>
    <property type="match status" value="1"/>
</dbReference>
<dbReference type="EMBL" id="BAABBB010000009">
    <property type="protein sequence ID" value="GAA3528898.1"/>
    <property type="molecule type" value="Genomic_DNA"/>
</dbReference>
<dbReference type="Proteomes" id="UP001500301">
    <property type="component" value="Unassembled WGS sequence"/>
</dbReference>
<gene>
    <name evidence="2" type="ORF">GCM10022263_16880</name>
</gene>
<dbReference type="SUPFAM" id="SSF63817">
    <property type="entry name" value="Sortase"/>
    <property type="match status" value="1"/>
</dbReference>
<name>A0ABP6V5V6_9ACTN</name>
<dbReference type="CDD" id="cd05830">
    <property type="entry name" value="Sortase_E"/>
    <property type="match status" value="1"/>
</dbReference>
<dbReference type="Gene3D" id="2.40.260.10">
    <property type="entry name" value="Sortase"/>
    <property type="match status" value="1"/>
</dbReference>
<sequence>MTGYVGWQFVGTNLVARHHQGVVTDEINADWDEEGTSGDAVDDRWRPGDGIALVRVPRFGDDYEMPLVAGTNDDDLARGIGWFPESARPGEVGNFAIAAHRVTHGEPFSKILDLRAGDEVIVETRTHVYTYRLVEDGDARVVDFTETWVLDPVPGKPASEPSESLITLVTCAEIFHTDDRNVVFGALQTAQRK</sequence>